<gene>
    <name evidence="1" type="ORF">SAMN06295912_108131</name>
</gene>
<accession>A0A239F9C0</accession>
<dbReference type="Proteomes" id="UP000198281">
    <property type="component" value="Unassembled WGS sequence"/>
</dbReference>
<organism evidence="1 2">
    <name type="scientific">Edaphosphingomonas laterariae</name>
    <dbReference type="NCBI Taxonomy" id="861865"/>
    <lineage>
        <taxon>Bacteria</taxon>
        <taxon>Pseudomonadati</taxon>
        <taxon>Pseudomonadota</taxon>
        <taxon>Alphaproteobacteria</taxon>
        <taxon>Sphingomonadales</taxon>
        <taxon>Rhizorhabdaceae</taxon>
        <taxon>Edaphosphingomonas</taxon>
    </lineage>
</organism>
<dbReference type="OrthoDB" id="7567692at2"/>
<sequence length="156" mass="17226">MWWTFQAVQDRLVEAWGFQRAVASVMPAGARASDGPWHLVIRDRADMAEQSLAGHELVSIGRATLRPEEVDRMDEALGWVVHVRADDVRLLALAIGALERSGHRIAWSDIAPRCGLRTKLGHLMGPEALKMRYRRAIKDIAVALNGGNAQLSPSRG</sequence>
<name>A0A239F9C0_9SPHN</name>
<evidence type="ECO:0000313" key="2">
    <source>
        <dbReference type="Proteomes" id="UP000198281"/>
    </source>
</evidence>
<dbReference type="AlphaFoldDB" id="A0A239F9C0"/>
<dbReference type="RefSeq" id="WP_089219415.1">
    <property type="nucleotide sequence ID" value="NZ_FZOS01000008.1"/>
</dbReference>
<reference evidence="2" key="1">
    <citation type="submission" date="2017-06" db="EMBL/GenBank/DDBJ databases">
        <authorList>
            <person name="Varghese N."/>
            <person name="Submissions S."/>
        </authorList>
    </citation>
    <scope>NUCLEOTIDE SEQUENCE [LARGE SCALE GENOMIC DNA]</scope>
    <source>
        <strain evidence="2">LNB2</strain>
    </source>
</reference>
<protein>
    <submittedName>
        <fullName evidence="1">Uncharacterized protein</fullName>
    </submittedName>
</protein>
<proteinExistence type="predicted"/>
<keyword evidence="2" id="KW-1185">Reference proteome</keyword>
<dbReference type="EMBL" id="FZOS01000008">
    <property type="protein sequence ID" value="SNS53509.1"/>
    <property type="molecule type" value="Genomic_DNA"/>
</dbReference>
<evidence type="ECO:0000313" key="1">
    <source>
        <dbReference type="EMBL" id="SNS53509.1"/>
    </source>
</evidence>